<keyword evidence="5" id="KW-1185">Reference proteome</keyword>
<name>A0A7H8NJD5_9ACTN</name>
<evidence type="ECO:0000313" key="4">
    <source>
        <dbReference type="EMBL" id="QKW54495.1"/>
    </source>
</evidence>
<dbReference type="InterPro" id="IPR016047">
    <property type="entry name" value="M23ase_b-sheet_dom"/>
</dbReference>
<dbReference type="InterPro" id="IPR011055">
    <property type="entry name" value="Dup_hybrid_motif"/>
</dbReference>
<dbReference type="Pfam" id="PF01551">
    <property type="entry name" value="Peptidase_M23"/>
    <property type="match status" value="1"/>
</dbReference>
<evidence type="ECO:0000256" key="2">
    <source>
        <dbReference type="SAM" id="MobiDB-lite"/>
    </source>
</evidence>
<organism evidence="4 5">
    <name type="scientific">Streptomyces buecherae</name>
    <dbReference type="NCBI Taxonomy" id="2763006"/>
    <lineage>
        <taxon>Bacteria</taxon>
        <taxon>Bacillati</taxon>
        <taxon>Actinomycetota</taxon>
        <taxon>Actinomycetes</taxon>
        <taxon>Kitasatosporales</taxon>
        <taxon>Streptomycetaceae</taxon>
        <taxon>Streptomyces</taxon>
    </lineage>
</organism>
<feature type="compositionally biased region" description="Low complexity" evidence="2">
    <location>
        <begin position="414"/>
        <end position="423"/>
    </location>
</feature>
<feature type="region of interest" description="Disordered" evidence="2">
    <location>
        <begin position="244"/>
        <end position="272"/>
    </location>
</feature>
<feature type="compositionally biased region" description="Low complexity" evidence="2">
    <location>
        <begin position="388"/>
        <end position="406"/>
    </location>
</feature>
<dbReference type="InterPro" id="IPR050570">
    <property type="entry name" value="Cell_wall_metabolism_enzyme"/>
</dbReference>
<dbReference type="SUPFAM" id="SSF51261">
    <property type="entry name" value="Duplicated hybrid motif"/>
    <property type="match status" value="1"/>
</dbReference>
<dbReference type="AlphaFoldDB" id="A0A7H8NJD5"/>
<keyword evidence="1" id="KW-0175">Coiled coil</keyword>
<evidence type="ECO:0000313" key="5">
    <source>
        <dbReference type="Proteomes" id="UP000509303"/>
    </source>
</evidence>
<dbReference type="RefSeq" id="WP_176166139.1">
    <property type="nucleotide sequence ID" value="NZ_CP054929.1"/>
</dbReference>
<accession>A0A7H8NJD5</accession>
<dbReference type="PANTHER" id="PTHR21666:SF270">
    <property type="entry name" value="MUREIN HYDROLASE ACTIVATOR ENVC"/>
    <property type="match status" value="1"/>
</dbReference>
<feature type="compositionally biased region" description="Polar residues" evidence="2">
    <location>
        <begin position="249"/>
        <end position="260"/>
    </location>
</feature>
<feature type="compositionally biased region" description="Basic and acidic residues" evidence="2">
    <location>
        <begin position="342"/>
        <end position="352"/>
    </location>
</feature>
<feature type="compositionally biased region" description="Basic residues" evidence="2">
    <location>
        <begin position="431"/>
        <end position="441"/>
    </location>
</feature>
<dbReference type="Proteomes" id="UP000509303">
    <property type="component" value="Chromosome"/>
</dbReference>
<feature type="coiled-coil region" evidence="1">
    <location>
        <begin position="502"/>
        <end position="543"/>
    </location>
</feature>
<feature type="region of interest" description="Disordered" evidence="2">
    <location>
        <begin position="1"/>
        <end position="108"/>
    </location>
</feature>
<feature type="region of interest" description="Disordered" evidence="2">
    <location>
        <begin position="465"/>
        <end position="496"/>
    </location>
</feature>
<protein>
    <submittedName>
        <fullName evidence="4">Peptidoglycan DD-metalloendopeptidase family protein</fullName>
    </submittedName>
</protein>
<reference evidence="4 5" key="1">
    <citation type="submission" date="2020-06" db="EMBL/GenBank/DDBJ databases">
        <title>Genome mining for natural products.</title>
        <authorList>
            <person name="Zhang B."/>
            <person name="Shi J."/>
            <person name="Ge H."/>
        </authorList>
    </citation>
    <scope>NUCLEOTIDE SEQUENCE [LARGE SCALE GENOMIC DNA]</scope>
    <source>
        <strain evidence="4 5">NA00687</strain>
    </source>
</reference>
<gene>
    <name evidence="4" type="ORF">HUT08_13560</name>
</gene>
<dbReference type="Gene3D" id="2.70.70.10">
    <property type="entry name" value="Glucose Permease (Domain IIA)"/>
    <property type="match status" value="1"/>
</dbReference>
<dbReference type="GO" id="GO:0004222">
    <property type="term" value="F:metalloendopeptidase activity"/>
    <property type="evidence" value="ECO:0007669"/>
    <property type="project" value="TreeGrafter"/>
</dbReference>
<evidence type="ECO:0000256" key="1">
    <source>
        <dbReference type="SAM" id="Coils"/>
    </source>
</evidence>
<sequence length="678" mass="70549">MNNRHPSGNPDPAAHIPDASSAHYGSYDQQSAQHGYSGYDGYATGTFDQFATGYGEADGASDPSYGALPDGSDGGRQQHAAHDPYDAGYDGQPSGYDDAGQWNAAYDDQSNGYDTGSYDTTADWAAATGYPQPAAAPFTGAEADSSGQWDASAWGGAGQSDAGQVDTGQFEAGAYDTGQFATGSFAAGPADTGQLDGGPFATGTFDVGPFADQAYDTGQFAPGQFDSGQFDAAQWNTGTLDGVPRQAGQHESGQWDTGQWETGGPESGPYGSIQWDTGSFQVPDTAGHVTRGAAMDLPGEAHAGAPGRYDENGAWDTGSFATAPAGVPDYEQPYPQAESGDEEHTRAHERAYDPAPEAEPERTATFPALSEADLDAPYDHDAATGDTSSPHPSGPSAPSLAEPATRAARRRQQPEAAVATAPPARRDGGRGRRRPASRPRRSALLTVAVPSVAVMGVAAVAAASVSGVGSDGDKKDESTTQAAPDRPTVQPTAANSKLDTQLAGLTEKADNFANRASRTQERIDLKARQAAEKRRKAEEAARKEAMRPKYALPVQQHGLSAQYGQAGINWMSVHTGIDFPVDYGTPVMAATDGTVRTQFNVAYGNMAIVTSPDGTETWYCHLGSTKVRTGSVQAGDTIGYSGDSGNSTGPHLHFEVRPGGGSAIDPLPWLRGHGLDPT</sequence>
<dbReference type="CDD" id="cd12797">
    <property type="entry name" value="M23_peptidase"/>
    <property type="match status" value="1"/>
</dbReference>
<feature type="region of interest" description="Disordered" evidence="2">
    <location>
        <begin position="297"/>
        <end position="363"/>
    </location>
</feature>
<feature type="domain" description="M23ase beta-sheet core" evidence="3">
    <location>
        <begin position="573"/>
        <end position="666"/>
    </location>
</feature>
<evidence type="ECO:0000259" key="3">
    <source>
        <dbReference type="Pfam" id="PF01551"/>
    </source>
</evidence>
<feature type="region of interest" description="Disordered" evidence="2">
    <location>
        <begin position="376"/>
        <end position="442"/>
    </location>
</feature>
<dbReference type="EMBL" id="CP054929">
    <property type="protein sequence ID" value="QKW54495.1"/>
    <property type="molecule type" value="Genomic_DNA"/>
</dbReference>
<feature type="region of interest" description="Disordered" evidence="2">
    <location>
        <begin position="135"/>
        <end position="165"/>
    </location>
</feature>
<dbReference type="PANTHER" id="PTHR21666">
    <property type="entry name" value="PEPTIDASE-RELATED"/>
    <property type="match status" value="1"/>
</dbReference>
<proteinExistence type="predicted"/>
<dbReference type="FunFam" id="2.70.70.10:FF:000013">
    <property type="entry name" value="Peptidase family M23"/>
    <property type="match status" value="1"/>
</dbReference>